<gene>
    <name evidence="2" type="ORF">J056_003137</name>
</gene>
<dbReference type="HOGENOM" id="CLU_029375_3_0_1"/>
<reference evidence="3" key="1">
    <citation type="journal article" date="2013" name="BMC Genomics">
        <title>Genome and transcriptome sequencing of the halophilic fungus Wallemia ichthyophaga: haloadaptations present and absent.</title>
        <authorList>
            <person name="Zajc J."/>
            <person name="Liu Y."/>
            <person name="Dai W."/>
            <person name="Yang Z."/>
            <person name="Hu J."/>
            <person name="Gostincar C."/>
            <person name="Gunde-Cimerman N."/>
        </authorList>
    </citation>
    <scope>NUCLEOTIDE SEQUENCE [LARGE SCALE GENOMIC DNA]</scope>
    <source>
        <strain evidence="3">EXF-994 / CBS 113033</strain>
    </source>
</reference>
<sequence>MAGSETLSDPAAFGLSPFKTFNVRLNTVDRERLGSWHVLPDSLVSMDGSVSEREIDNTFKTHPTVIFAHGNAATRAMSGRVATAAVMSNKLDANVISFDYRGFGDSSGLPSEKGLTLDAQAAYDYAISRGATPDKIILLGQSLGTGVVTNFARKLSSQGIEIRAVVLAAPFSSVTKLLETYKIGGLFPLFSPLRSLPQIREYLFTFLRHKYDTGDNLHAISSPVLIAHSVDDIEIPVEHSISLFKSQVSNNKTKSHEITSLTGHKWGVLEYTDASAQRGLLLTQKGGHNAVVWSEGLAETMLMFMSNSGHAYDAHY</sequence>
<protein>
    <submittedName>
        <fullName evidence="2">Monoacylglycerol lipase ABHD12</fullName>
    </submittedName>
</protein>
<dbReference type="GO" id="GO:0004622">
    <property type="term" value="F:phosphatidylcholine lysophospholipase activity"/>
    <property type="evidence" value="ECO:0007669"/>
    <property type="project" value="TreeGrafter"/>
</dbReference>
<dbReference type="AlphaFoldDB" id="R9ANP5"/>
<evidence type="ECO:0000313" key="3">
    <source>
        <dbReference type="Proteomes" id="UP000014064"/>
    </source>
</evidence>
<accession>R9ANP5</accession>
<dbReference type="GO" id="GO:0047372">
    <property type="term" value="F:monoacylglycerol lipase activity"/>
    <property type="evidence" value="ECO:0007669"/>
    <property type="project" value="TreeGrafter"/>
</dbReference>
<name>R9ANP5_WALI9</name>
<dbReference type="PANTHER" id="PTHR12277:SF194">
    <property type="entry name" value="FI04476P"/>
    <property type="match status" value="1"/>
</dbReference>
<dbReference type="EMBL" id="KE007226">
    <property type="protein sequence ID" value="EOR03680.1"/>
    <property type="molecule type" value="Genomic_DNA"/>
</dbReference>
<dbReference type="GeneID" id="20376089"/>
<dbReference type="STRING" id="1299270.R9ANP5"/>
<dbReference type="OrthoDB" id="446723at2759"/>
<dbReference type="InterPro" id="IPR000073">
    <property type="entry name" value="AB_hydrolase_1"/>
</dbReference>
<evidence type="ECO:0000259" key="1">
    <source>
        <dbReference type="Pfam" id="PF00561"/>
    </source>
</evidence>
<dbReference type="OMA" id="MYEVAAS"/>
<dbReference type="eggNOG" id="KOG1552">
    <property type="taxonomic scope" value="Eukaryota"/>
</dbReference>
<dbReference type="Pfam" id="PF00561">
    <property type="entry name" value="Abhydrolase_1"/>
    <property type="match status" value="1"/>
</dbReference>
<proteinExistence type="predicted"/>
<dbReference type="GO" id="GO:0005789">
    <property type="term" value="C:endoplasmic reticulum membrane"/>
    <property type="evidence" value="ECO:0007669"/>
    <property type="project" value="TreeGrafter"/>
</dbReference>
<dbReference type="GO" id="GO:0052651">
    <property type="term" value="P:monoacylglycerol catabolic process"/>
    <property type="evidence" value="ECO:0007669"/>
    <property type="project" value="TreeGrafter"/>
</dbReference>
<keyword evidence="3" id="KW-1185">Reference proteome</keyword>
<dbReference type="Gene3D" id="3.40.50.1820">
    <property type="entry name" value="alpha/beta hydrolase"/>
    <property type="match status" value="1"/>
</dbReference>
<dbReference type="RefSeq" id="XP_009266716.1">
    <property type="nucleotide sequence ID" value="XM_009268441.1"/>
</dbReference>
<dbReference type="KEGG" id="wic:J056_003137"/>
<dbReference type="GO" id="GO:0006660">
    <property type="term" value="P:phosphatidylserine catabolic process"/>
    <property type="evidence" value="ECO:0007669"/>
    <property type="project" value="TreeGrafter"/>
</dbReference>
<dbReference type="PANTHER" id="PTHR12277">
    <property type="entry name" value="ALPHA/BETA HYDROLASE DOMAIN-CONTAINING PROTEIN"/>
    <property type="match status" value="1"/>
</dbReference>
<organism evidence="2 3">
    <name type="scientific">Wallemia ichthyophaga (strain EXF-994 / CBS 113033)</name>
    <dbReference type="NCBI Taxonomy" id="1299270"/>
    <lineage>
        <taxon>Eukaryota</taxon>
        <taxon>Fungi</taxon>
        <taxon>Dikarya</taxon>
        <taxon>Basidiomycota</taxon>
        <taxon>Wallemiomycotina</taxon>
        <taxon>Wallemiomycetes</taxon>
        <taxon>Wallemiales</taxon>
        <taxon>Wallemiaceae</taxon>
        <taxon>Wallemia</taxon>
    </lineage>
</organism>
<evidence type="ECO:0000313" key="2">
    <source>
        <dbReference type="EMBL" id="EOR03680.1"/>
    </source>
</evidence>
<dbReference type="Proteomes" id="UP000014064">
    <property type="component" value="Unassembled WGS sequence"/>
</dbReference>
<dbReference type="SUPFAM" id="SSF53474">
    <property type="entry name" value="alpha/beta-Hydrolases"/>
    <property type="match status" value="1"/>
</dbReference>
<feature type="domain" description="AB hydrolase-1" evidence="1">
    <location>
        <begin position="63"/>
        <end position="180"/>
    </location>
</feature>
<dbReference type="InterPro" id="IPR029058">
    <property type="entry name" value="AB_hydrolase_fold"/>
</dbReference>